<feature type="domain" description="Pentatricopeptide repeat-containing protein-mitochondrial" evidence="7">
    <location>
        <begin position="246"/>
        <end position="330"/>
    </location>
</feature>
<evidence type="ECO:0000256" key="6">
    <source>
        <dbReference type="SAM" id="MobiDB-lite"/>
    </source>
</evidence>
<dbReference type="InterPro" id="IPR002885">
    <property type="entry name" value="PPR_rpt"/>
</dbReference>
<evidence type="ECO:0000256" key="3">
    <source>
        <dbReference type="ARBA" id="ARBA00044493"/>
    </source>
</evidence>
<dbReference type="STRING" id="64571.A0A1Y2H0D2"/>
<accession>A0A1Y2H0D2</accession>
<reference evidence="8 9" key="1">
    <citation type="submission" date="2016-07" db="EMBL/GenBank/DDBJ databases">
        <title>Pervasive Adenine N6-methylation of Active Genes in Fungi.</title>
        <authorList>
            <consortium name="DOE Joint Genome Institute"/>
            <person name="Mondo S.J."/>
            <person name="Dannebaum R.O."/>
            <person name="Kuo R.C."/>
            <person name="Labutti K."/>
            <person name="Haridas S."/>
            <person name="Kuo A."/>
            <person name="Salamov A."/>
            <person name="Ahrendt S.R."/>
            <person name="Lipzen A."/>
            <person name="Sullivan W."/>
            <person name="Andreopoulos W.B."/>
            <person name="Clum A."/>
            <person name="Lindquist E."/>
            <person name="Daum C."/>
            <person name="Ramamoorthy G.K."/>
            <person name="Gryganskyi A."/>
            <person name="Culley D."/>
            <person name="Magnuson J.K."/>
            <person name="James T.Y."/>
            <person name="O'Malley M.A."/>
            <person name="Stajich J.E."/>
            <person name="Spatafora J.W."/>
            <person name="Visel A."/>
            <person name="Grigoriev I.V."/>
        </authorList>
    </citation>
    <scope>NUCLEOTIDE SEQUENCE [LARGE SCALE GENOMIC DNA]</scope>
    <source>
        <strain evidence="8 9">NRRL 3116</strain>
    </source>
</reference>
<feature type="repeat" description="PPR" evidence="5">
    <location>
        <begin position="277"/>
        <end position="311"/>
    </location>
</feature>
<comment type="subunit">
    <text evidence="4">Binds to mitochondrial small subunit 15S rRNA.</text>
</comment>
<dbReference type="PROSITE" id="PS51375">
    <property type="entry name" value="PPR"/>
    <property type="match status" value="2"/>
</dbReference>
<dbReference type="PANTHER" id="PTHR47447:SF17">
    <property type="entry name" value="OS12G0638900 PROTEIN"/>
    <property type="match status" value="1"/>
</dbReference>
<name>A0A1Y2H0D2_9FUNG</name>
<evidence type="ECO:0000256" key="5">
    <source>
        <dbReference type="PROSITE-ProRule" id="PRU00708"/>
    </source>
</evidence>
<evidence type="ECO:0000256" key="1">
    <source>
        <dbReference type="ARBA" id="ARBA00006192"/>
    </source>
</evidence>
<dbReference type="GeneID" id="33568153"/>
<dbReference type="PANTHER" id="PTHR47447">
    <property type="entry name" value="OS03G0856100 PROTEIN"/>
    <property type="match status" value="1"/>
</dbReference>
<comment type="function">
    <text evidence="3">Regulates mitochondrial small subunit maturation by controlling 15S rRNA 5'-end processing. Localizes to the 5' precursor of the 15S rRNA in a position that is subsequently occupied by mS47 in the mature yeast mtSSU. Uses structure and sequence-specific RNA recognition, binding to a single-stranded region of the precursor and specifically recognizing bases -6 to -1. The exchange of Ccm1 for mS47 is coupled to the irreversible removal of precursor rRNA that is accompanied by conformational changes of the mitoribosomal proteins uS5m and mS26. These conformational changes signal completion of 5'-end rRNA processing through protection of the mature 5'-end of the 15S rRNA and stabilization of mS47. The removal of the 5' precursor together with the dissociation of Ccm1 may be catalyzed by the 5'-3' exoribonuclease Pet127. Involved in the specific removal of group I introns in mitochondrial encoded transcripts.</text>
</comment>
<evidence type="ECO:0000256" key="4">
    <source>
        <dbReference type="ARBA" id="ARBA00044511"/>
    </source>
</evidence>
<comment type="similarity">
    <text evidence="1">Belongs to the CCM1 family.</text>
</comment>
<gene>
    <name evidence="8" type="ORF">BCR41DRAFT_367534</name>
</gene>
<dbReference type="AlphaFoldDB" id="A0A1Y2H0D2"/>
<organism evidence="8 9">
    <name type="scientific">Lobosporangium transversale</name>
    <dbReference type="NCBI Taxonomy" id="64571"/>
    <lineage>
        <taxon>Eukaryota</taxon>
        <taxon>Fungi</taxon>
        <taxon>Fungi incertae sedis</taxon>
        <taxon>Mucoromycota</taxon>
        <taxon>Mortierellomycotina</taxon>
        <taxon>Mortierellomycetes</taxon>
        <taxon>Mortierellales</taxon>
        <taxon>Mortierellaceae</taxon>
        <taxon>Lobosporangium</taxon>
    </lineage>
</organism>
<feature type="region of interest" description="Disordered" evidence="6">
    <location>
        <begin position="442"/>
        <end position="474"/>
    </location>
</feature>
<keyword evidence="2" id="KW-0677">Repeat</keyword>
<evidence type="ECO:0000256" key="2">
    <source>
        <dbReference type="ARBA" id="ARBA00022737"/>
    </source>
</evidence>
<dbReference type="RefSeq" id="XP_021885712.1">
    <property type="nucleotide sequence ID" value="XM_022026310.1"/>
</dbReference>
<dbReference type="InParanoid" id="A0A1Y2H0D2"/>
<feature type="compositionally biased region" description="Polar residues" evidence="6">
    <location>
        <begin position="445"/>
        <end position="454"/>
    </location>
</feature>
<evidence type="ECO:0000259" key="7">
    <source>
        <dbReference type="Pfam" id="PF23276"/>
    </source>
</evidence>
<dbReference type="InterPro" id="IPR057027">
    <property type="entry name" value="TPR_mt"/>
</dbReference>
<dbReference type="Pfam" id="PF23276">
    <property type="entry name" value="TPR_24"/>
    <property type="match status" value="1"/>
</dbReference>
<proteinExistence type="inferred from homology"/>
<dbReference type="Proteomes" id="UP000193648">
    <property type="component" value="Unassembled WGS sequence"/>
</dbReference>
<protein>
    <recommendedName>
        <fullName evidence="7">Pentatricopeptide repeat-containing protein-mitochondrial domain-containing protein</fullName>
    </recommendedName>
</protein>
<dbReference type="Gene3D" id="1.25.40.10">
    <property type="entry name" value="Tetratricopeptide repeat domain"/>
    <property type="match status" value="1"/>
</dbReference>
<keyword evidence="9" id="KW-1185">Reference proteome</keyword>
<feature type="repeat" description="PPR" evidence="5">
    <location>
        <begin position="17"/>
        <end position="51"/>
    </location>
</feature>
<evidence type="ECO:0000313" key="9">
    <source>
        <dbReference type="Proteomes" id="UP000193648"/>
    </source>
</evidence>
<dbReference type="OrthoDB" id="185373at2759"/>
<dbReference type="InterPro" id="IPR011990">
    <property type="entry name" value="TPR-like_helical_dom_sf"/>
</dbReference>
<comment type="caution">
    <text evidence="8">The sequence shown here is derived from an EMBL/GenBank/DDBJ whole genome shotgun (WGS) entry which is preliminary data.</text>
</comment>
<evidence type="ECO:0000313" key="8">
    <source>
        <dbReference type="EMBL" id="ORZ28009.1"/>
    </source>
</evidence>
<sequence length="613" mass="69219">MKLFSRTVAGMLVKTGDSQTVIPLVQNLVRLDQFQEATRVMDMMIQNGMDPEMDQIRLYLLHHFDACRDGGDLMNIIDRWDEAVAQREQKQKNWSSVPSDKSQPSLLSSIYLDQEQSGDDRAVEYFRLVDQCIRSHDIQGALSAAKYIAQQGWAAQGLDFQKLNSVMVNHSYSSYASSYFSSFSASDYLIYLQVRYTLGGSVAPDLHTYRRLVFAACRRSDLYTALTLFELVRTRHPTWKLDSTIYNAIISTAAAIGEIRIAEKTFKCLLKDEVQPDHYSFHGLLNGYGNSGNLKAAITVPKMMLKHKLQPTTRTFNLVMKAYLSEGRGKGDLATSRKLLRAMQLSVTDKGKKGEIAPDLASFNQILEGYRRVGNTLWFDAYFDQYFGSNEHSRQDDLSPTVVKPEEADDRTLFIQLKHSLKLADVDLTTVRELWQAIEHKLKPSQASSPPSSNDHADFTGSIDPISSDVGRPTENLSSTLLSLPALSPVSEPDLIDLMGIQDEDGDTLPSTHIPFPRWLDPVWMPMTDYDYFRFTTLRLFRSTFQAHGDVAGVKTVESILADLFPAHPISQAVLKRRMVKRIRHAAKLKERESSDSMGYLKSKTISIKNRGK</sequence>
<dbReference type="EMBL" id="MCFF01000003">
    <property type="protein sequence ID" value="ORZ28009.1"/>
    <property type="molecule type" value="Genomic_DNA"/>
</dbReference>